<feature type="transmembrane region" description="Helical" evidence="1">
    <location>
        <begin position="107"/>
        <end position="127"/>
    </location>
</feature>
<evidence type="ECO:0000313" key="2">
    <source>
        <dbReference type="EMBL" id="CAE7219932.1"/>
    </source>
</evidence>
<keyword evidence="1" id="KW-0812">Transmembrane</keyword>
<name>A0A812K0S9_9DINO</name>
<keyword evidence="3" id="KW-1185">Reference proteome</keyword>
<dbReference type="AlphaFoldDB" id="A0A812K0S9"/>
<feature type="transmembrane region" description="Helical" evidence="1">
    <location>
        <begin position="74"/>
        <end position="95"/>
    </location>
</feature>
<dbReference type="EMBL" id="CAJNDS010000572">
    <property type="protein sequence ID" value="CAE7219932.1"/>
    <property type="molecule type" value="Genomic_DNA"/>
</dbReference>
<gene>
    <name evidence="2" type="ORF">SNAT2548_LOCUS8005</name>
</gene>
<sequence length="173" mass="19212">MSESSGDEASDDHAATVASSRIPACVSKLAPSNASRTWSIINALLSVWSFLLVLEITGNSIFDSHHFLVESHLYLVWNFGASTTWCLEVTLTVLVPAEKGGSWLGSYLVWLELLLSIYFATDSILLFRQWQKTGNWKSELVVTILSTLGYLYYCLKPRACQRSGVNGANEQEE</sequence>
<keyword evidence="1" id="KW-1133">Transmembrane helix</keyword>
<proteinExistence type="predicted"/>
<evidence type="ECO:0000313" key="3">
    <source>
        <dbReference type="Proteomes" id="UP000604046"/>
    </source>
</evidence>
<dbReference type="Proteomes" id="UP000604046">
    <property type="component" value="Unassembled WGS sequence"/>
</dbReference>
<organism evidence="2 3">
    <name type="scientific">Symbiodinium natans</name>
    <dbReference type="NCBI Taxonomy" id="878477"/>
    <lineage>
        <taxon>Eukaryota</taxon>
        <taxon>Sar</taxon>
        <taxon>Alveolata</taxon>
        <taxon>Dinophyceae</taxon>
        <taxon>Suessiales</taxon>
        <taxon>Symbiodiniaceae</taxon>
        <taxon>Symbiodinium</taxon>
    </lineage>
</organism>
<evidence type="ECO:0000256" key="1">
    <source>
        <dbReference type="SAM" id="Phobius"/>
    </source>
</evidence>
<keyword evidence="1" id="KW-0472">Membrane</keyword>
<comment type="caution">
    <text evidence="2">The sequence shown here is derived from an EMBL/GenBank/DDBJ whole genome shotgun (WGS) entry which is preliminary data.</text>
</comment>
<feature type="transmembrane region" description="Helical" evidence="1">
    <location>
        <begin position="40"/>
        <end position="62"/>
    </location>
</feature>
<protein>
    <submittedName>
        <fullName evidence="2">Uncharacterized protein</fullName>
    </submittedName>
</protein>
<accession>A0A812K0S9</accession>
<reference evidence="2" key="1">
    <citation type="submission" date="2021-02" db="EMBL/GenBank/DDBJ databases">
        <authorList>
            <person name="Dougan E. K."/>
            <person name="Rhodes N."/>
            <person name="Thang M."/>
            <person name="Chan C."/>
        </authorList>
    </citation>
    <scope>NUCLEOTIDE SEQUENCE</scope>
</reference>